<keyword evidence="2" id="KW-0378">Hydrolase</keyword>
<dbReference type="Gene3D" id="3.40.1090.10">
    <property type="entry name" value="Cytosolic phospholipase A2 catalytic domain"/>
    <property type="match status" value="2"/>
</dbReference>
<dbReference type="AlphaFoldDB" id="A0A2N3UCC6"/>
<dbReference type="OrthoDB" id="9770965at2"/>
<evidence type="ECO:0000313" key="6">
    <source>
        <dbReference type="Proteomes" id="UP000233782"/>
    </source>
</evidence>
<evidence type="ECO:0000256" key="1">
    <source>
        <dbReference type="ARBA" id="ARBA00023098"/>
    </source>
</evidence>
<protein>
    <submittedName>
        <fullName evidence="5">NTE family protein</fullName>
    </submittedName>
</protein>
<feature type="domain" description="PNPLA" evidence="4">
    <location>
        <begin position="28"/>
        <end position="227"/>
    </location>
</feature>
<dbReference type="GO" id="GO:0016787">
    <property type="term" value="F:hydrolase activity"/>
    <property type="evidence" value="ECO:0007669"/>
    <property type="project" value="UniProtKB-UniRule"/>
</dbReference>
<feature type="active site" description="Nucleophile" evidence="2">
    <location>
        <position position="63"/>
    </location>
</feature>
<feature type="chain" id="PRO_5014963008" evidence="3">
    <location>
        <begin position="21"/>
        <end position="348"/>
    </location>
</feature>
<feature type="signal peptide" evidence="3">
    <location>
        <begin position="1"/>
        <end position="20"/>
    </location>
</feature>
<comment type="caution">
    <text evidence="5">The sequence shown here is derived from an EMBL/GenBank/DDBJ whole genome shotgun (WGS) entry which is preliminary data.</text>
</comment>
<sequence length="348" mass="38658">MKHAALLAIILYLFTTQVCGQNCQIRNLAFEGAGIRGIAYAGVIDELERQGKLQGIEKVGGTSAGAMTAMMLSLGYSAEEIADIISSTQFRKFNDGRFMFIGGFARMNSVYGWYRGDRFTDWTGKLIEAKTGNPDITFQELSAQGYKELYITATSLNRQKLLVFSKENYPNMKVKDAVRISISIPLYFKAVFIDSEGAVYKKPTAGQQLDVVVDGGIIGNFPITLFDTFETDSTGKSHRVPDPGTVGVRIDSDLQIENDATTRELVPLEIRSLNDYVAALYTLVLENLNRHELTEADWARTISVSSVGMSPRIRKMSKEEKNSLVQSGRAYTAIYLLRTCSNHGQRNH</sequence>
<dbReference type="InterPro" id="IPR016035">
    <property type="entry name" value="Acyl_Trfase/lysoPLipase"/>
</dbReference>
<evidence type="ECO:0000313" key="5">
    <source>
        <dbReference type="EMBL" id="PKV67024.1"/>
    </source>
</evidence>
<keyword evidence="3" id="KW-0732">Signal</keyword>
<keyword evidence="6" id="KW-1185">Reference proteome</keyword>
<keyword evidence="1 2" id="KW-0443">Lipid metabolism</keyword>
<dbReference type="GO" id="GO:0016042">
    <property type="term" value="P:lipid catabolic process"/>
    <property type="evidence" value="ECO:0007669"/>
    <property type="project" value="UniProtKB-UniRule"/>
</dbReference>
<dbReference type="CDD" id="cd07207">
    <property type="entry name" value="Pat_ExoU_VipD_like"/>
    <property type="match status" value="1"/>
</dbReference>
<feature type="short sequence motif" description="GXSXG" evidence="2">
    <location>
        <begin position="61"/>
        <end position="65"/>
    </location>
</feature>
<accession>A0A2N3UCC6</accession>
<dbReference type="SUPFAM" id="SSF52151">
    <property type="entry name" value="FabD/lysophospholipase-like"/>
    <property type="match status" value="1"/>
</dbReference>
<keyword evidence="2" id="KW-0442">Lipid degradation</keyword>
<dbReference type="PROSITE" id="PS51635">
    <property type="entry name" value="PNPLA"/>
    <property type="match status" value="1"/>
</dbReference>
<dbReference type="Proteomes" id="UP000233782">
    <property type="component" value="Unassembled WGS sequence"/>
</dbReference>
<proteinExistence type="predicted"/>
<dbReference type="PANTHER" id="PTHR46394">
    <property type="entry name" value="ANNEXIN"/>
    <property type="match status" value="1"/>
</dbReference>
<dbReference type="InterPro" id="IPR052580">
    <property type="entry name" value="Lipid_Hydrolase"/>
</dbReference>
<dbReference type="Pfam" id="PF01734">
    <property type="entry name" value="Patatin"/>
    <property type="match status" value="1"/>
</dbReference>
<gene>
    <name evidence="5" type="ORF">BD749_2163</name>
</gene>
<name>A0A2N3UCC6_9BACT</name>
<dbReference type="InterPro" id="IPR002641">
    <property type="entry name" value="PNPLA_dom"/>
</dbReference>
<feature type="short sequence motif" description="DGA/G" evidence="2">
    <location>
        <begin position="214"/>
        <end position="216"/>
    </location>
</feature>
<dbReference type="PANTHER" id="PTHR46394:SF1">
    <property type="entry name" value="PNPLA DOMAIN-CONTAINING PROTEIN"/>
    <property type="match status" value="1"/>
</dbReference>
<feature type="short sequence motif" description="GXGXXG" evidence="2">
    <location>
        <begin position="32"/>
        <end position="37"/>
    </location>
</feature>
<evidence type="ECO:0000256" key="2">
    <source>
        <dbReference type="PROSITE-ProRule" id="PRU01161"/>
    </source>
</evidence>
<evidence type="ECO:0000259" key="4">
    <source>
        <dbReference type="PROSITE" id="PS51635"/>
    </source>
</evidence>
<dbReference type="RefSeq" id="WP_101444307.1">
    <property type="nucleotide sequence ID" value="NZ_PJMU01000002.1"/>
</dbReference>
<organism evidence="5 6">
    <name type="scientific">Pontibacter ramchanderi</name>
    <dbReference type="NCBI Taxonomy" id="1179743"/>
    <lineage>
        <taxon>Bacteria</taxon>
        <taxon>Pseudomonadati</taxon>
        <taxon>Bacteroidota</taxon>
        <taxon>Cytophagia</taxon>
        <taxon>Cytophagales</taxon>
        <taxon>Hymenobacteraceae</taxon>
        <taxon>Pontibacter</taxon>
    </lineage>
</organism>
<feature type="active site" description="Proton acceptor" evidence="2">
    <location>
        <position position="214"/>
    </location>
</feature>
<dbReference type="EMBL" id="PJMU01000002">
    <property type="protein sequence ID" value="PKV67024.1"/>
    <property type="molecule type" value="Genomic_DNA"/>
</dbReference>
<reference evidence="5 6" key="1">
    <citation type="submission" date="2017-12" db="EMBL/GenBank/DDBJ databases">
        <title>Genomic Encyclopedia of Type Strains, Phase III (KMG-III): the genomes of soil and plant-associated and newly described type strains.</title>
        <authorList>
            <person name="Whitman W."/>
        </authorList>
    </citation>
    <scope>NUCLEOTIDE SEQUENCE [LARGE SCALE GENOMIC DNA]</scope>
    <source>
        <strain evidence="5 6">LP43</strain>
    </source>
</reference>
<evidence type="ECO:0000256" key="3">
    <source>
        <dbReference type="SAM" id="SignalP"/>
    </source>
</evidence>